<dbReference type="EMBL" id="JBHUMQ010000049">
    <property type="protein sequence ID" value="MFD2695586.1"/>
    <property type="molecule type" value="Genomic_DNA"/>
</dbReference>
<feature type="domain" description="Histidine kinase" evidence="11">
    <location>
        <begin position="432"/>
        <end position="647"/>
    </location>
</feature>
<keyword evidence="5" id="KW-0547">Nucleotide-binding</keyword>
<evidence type="ECO:0000256" key="6">
    <source>
        <dbReference type="ARBA" id="ARBA00022777"/>
    </source>
</evidence>
<sequence length="1008" mass="112930">MKKTAILSLIILGYTALFLIFLGLSNLSEDSRLKARHGVLHLEKWNFAKQGNVQLNGEWTFYRNQLLTPKEIHSGSGKNPVFTKVPNNNIGDLSHQPRPDSGTYRLVIRTNHKQQIFGVKMPIIYTANKVYINGKLVGQSGRLDPAHFRPKTDAYIRYFPIRKGDNELIIQFANYKLINGWGIAKPVLLGTEQHISQMRAYSLLTGCLVIVPFFIMGLFYLGHYLQMRKQKVFLYFSVMSVSTGIMLATLDLEGILYIPFPWLPFWLHARLEGISTVLGSIMIIMVLAVSYKELTSRKIIRAVQYLGSILIIIDLISIKLATNYFLAFHGLLAVSVLIYATYIFILAVMRRMEGSGYLIICAFSLSISTLTAILNAYNAGQILALNAITAIGCILSLSLLMSQRFARAFHHTEASTQKLIRIDALKDEFIARTAHEFEKPLNGILSASQALLKSKEDRSVREEQDKIEAIIHMCYRLSDLVGDILDLEKISQGMMMLNKSLIDISSLINLELAFYTQAAEKKGVSIENNVAADLPHVWTDGNKFRKIINHLLDNAVKYTHQGKITIAAKLQKNDVEIIVADTGIGIPQAAHQAIFDPIQQADTHEKEGIGLGLSITKKLVELLGGKIWFHSVIGTGSVFHVTVPLLNQNKKTAGRSNRVAHTITDPISVEPLTTPYYSRQISAPTLLVVDDDPEDLKLLVTMLEKIPYNIIAVKNGKETLNVIAHKNPDLVVLDLVMPGMSGFDVCRKIREQYAMTSLPVLMLTAASTNIDKHYAFRSGANDILQKPYNFSEFSARIRGLLLMKNAVRQTTNIEVAFLQSQIRPHFLYDVLNSIIALSYVDVEECRKMIAQFAAYLRGSFDFQNTSEISSFKKELNLVRSYLAIETMRFRNRIQIVVDVDASLDFPFPPLMIQPLVENAIQHGLAYRKKGGQVTLAVHCENKYVIIQVMDDGIGMTDEQIQSALNKAHGHSVGLKSINDRLQQLYGTELLIKSAVGRGTTITLRIPVK</sequence>
<dbReference type="InterPro" id="IPR001789">
    <property type="entry name" value="Sig_transdc_resp-reg_receiver"/>
</dbReference>
<evidence type="ECO:0000313" key="13">
    <source>
        <dbReference type="EMBL" id="MFD2695586.1"/>
    </source>
</evidence>
<dbReference type="Gene3D" id="1.10.287.130">
    <property type="match status" value="1"/>
</dbReference>
<organism evidence="13 14">
    <name type="scientific">Sporolactobacillus shoreicorticis</name>
    <dbReference type="NCBI Taxonomy" id="1923877"/>
    <lineage>
        <taxon>Bacteria</taxon>
        <taxon>Bacillati</taxon>
        <taxon>Bacillota</taxon>
        <taxon>Bacilli</taxon>
        <taxon>Bacillales</taxon>
        <taxon>Sporolactobacillaceae</taxon>
        <taxon>Sporolactobacillus</taxon>
    </lineage>
</organism>
<name>A0ABW5S743_9BACL</name>
<evidence type="ECO:0000259" key="11">
    <source>
        <dbReference type="PROSITE" id="PS50109"/>
    </source>
</evidence>
<evidence type="ECO:0000256" key="3">
    <source>
        <dbReference type="ARBA" id="ARBA00022553"/>
    </source>
</evidence>
<evidence type="ECO:0000259" key="12">
    <source>
        <dbReference type="PROSITE" id="PS50110"/>
    </source>
</evidence>
<dbReference type="InterPro" id="IPR003661">
    <property type="entry name" value="HisK_dim/P_dom"/>
</dbReference>
<dbReference type="SUPFAM" id="SSF47384">
    <property type="entry name" value="Homodimeric domain of signal transducing histidine kinase"/>
    <property type="match status" value="1"/>
</dbReference>
<keyword evidence="10" id="KW-0472">Membrane</keyword>
<evidence type="ECO:0000256" key="1">
    <source>
        <dbReference type="ARBA" id="ARBA00000085"/>
    </source>
</evidence>
<dbReference type="Proteomes" id="UP001597399">
    <property type="component" value="Unassembled WGS sequence"/>
</dbReference>
<comment type="catalytic activity">
    <reaction evidence="1">
        <text>ATP + protein L-histidine = ADP + protein N-phospho-L-histidine.</text>
        <dbReference type="EC" id="2.7.13.3"/>
    </reaction>
</comment>
<evidence type="ECO:0000256" key="10">
    <source>
        <dbReference type="SAM" id="Phobius"/>
    </source>
</evidence>
<evidence type="ECO:0000256" key="8">
    <source>
        <dbReference type="ARBA" id="ARBA00023012"/>
    </source>
</evidence>
<dbReference type="PANTHER" id="PTHR43547">
    <property type="entry name" value="TWO-COMPONENT HISTIDINE KINASE"/>
    <property type="match status" value="1"/>
</dbReference>
<dbReference type="SUPFAM" id="SSF49785">
    <property type="entry name" value="Galactose-binding domain-like"/>
    <property type="match status" value="1"/>
</dbReference>
<dbReference type="InterPro" id="IPR003594">
    <property type="entry name" value="HATPase_dom"/>
</dbReference>
<dbReference type="Pfam" id="PF07695">
    <property type="entry name" value="7TMR-DISM_7TM"/>
    <property type="match status" value="1"/>
</dbReference>
<evidence type="ECO:0000256" key="2">
    <source>
        <dbReference type="ARBA" id="ARBA00012438"/>
    </source>
</evidence>
<feature type="modified residue" description="4-aspartylphosphate" evidence="9">
    <location>
        <position position="734"/>
    </location>
</feature>
<feature type="transmembrane region" description="Helical" evidence="10">
    <location>
        <begin position="273"/>
        <end position="291"/>
    </location>
</feature>
<dbReference type="Gene3D" id="3.40.50.2300">
    <property type="match status" value="1"/>
</dbReference>
<dbReference type="PANTHER" id="PTHR43547:SF2">
    <property type="entry name" value="HYBRID SIGNAL TRANSDUCTION HISTIDINE KINASE C"/>
    <property type="match status" value="1"/>
</dbReference>
<feature type="transmembrane region" description="Helical" evidence="10">
    <location>
        <begin position="383"/>
        <end position="401"/>
    </location>
</feature>
<accession>A0ABW5S743</accession>
<feature type="transmembrane region" description="Helical" evidence="10">
    <location>
        <begin position="327"/>
        <end position="349"/>
    </location>
</feature>
<evidence type="ECO:0000256" key="9">
    <source>
        <dbReference type="PROSITE-ProRule" id="PRU00169"/>
    </source>
</evidence>
<dbReference type="InterPro" id="IPR036097">
    <property type="entry name" value="HisK_dim/P_sf"/>
</dbReference>
<evidence type="ECO:0000313" key="14">
    <source>
        <dbReference type="Proteomes" id="UP001597399"/>
    </source>
</evidence>
<dbReference type="EC" id="2.7.13.3" evidence="2"/>
<dbReference type="PRINTS" id="PR00344">
    <property type="entry name" value="BCTRLSENSOR"/>
</dbReference>
<keyword evidence="7 13" id="KW-0067">ATP-binding</keyword>
<dbReference type="Pfam" id="PF00512">
    <property type="entry name" value="HisKA"/>
    <property type="match status" value="1"/>
</dbReference>
<dbReference type="InterPro" id="IPR008979">
    <property type="entry name" value="Galactose-bd-like_sf"/>
</dbReference>
<dbReference type="RefSeq" id="WP_253060572.1">
    <property type="nucleotide sequence ID" value="NZ_JAMXWM010000006.1"/>
</dbReference>
<dbReference type="InterPro" id="IPR011006">
    <property type="entry name" value="CheY-like_superfamily"/>
</dbReference>
<dbReference type="PROSITE" id="PS50109">
    <property type="entry name" value="HIS_KIN"/>
    <property type="match status" value="2"/>
</dbReference>
<dbReference type="SUPFAM" id="SSF52172">
    <property type="entry name" value="CheY-like"/>
    <property type="match status" value="1"/>
</dbReference>
<feature type="transmembrane region" description="Helical" evidence="10">
    <location>
        <begin position="233"/>
        <end position="258"/>
    </location>
</feature>
<keyword evidence="14" id="KW-1185">Reference proteome</keyword>
<comment type="caution">
    <text evidence="13">The sequence shown here is derived from an EMBL/GenBank/DDBJ whole genome shotgun (WGS) entry which is preliminary data.</text>
</comment>
<evidence type="ECO:0000256" key="4">
    <source>
        <dbReference type="ARBA" id="ARBA00022679"/>
    </source>
</evidence>
<evidence type="ECO:0000256" key="7">
    <source>
        <dbReference type="ARBA" id="ARBA00022840"/>
    </source>
</evidence>
<keyword evidence="10" id="KW-1133">Transmembrane helix</keyword>
<dbReference type="PROSITE" id="PS50110">
    <property type="entry name" value="RESPONSE_REGULATORY"/>
    <property type="match status" value="1"/>
</dbReference>
<keyword evidence="4" id="KW-0808">Transferase</keyword>
<dbReference type="InterPro" id="IPR005467">
    <property type="entry name" value="His_kinase_dom"/>
</dbReference>
<dbReference type="SUPFAM" id="SSF55874">
    <property type="entry name" value="ATPase domain of HSP90 chaperone/DNA topoisomerase II/histidine kinase"/>
    <property type="match status" value="2"/>
</dbReference>
<dbReference type="SMART" id="SM00388">
    <property type="entry name" value="HisKA"/>
    <property type="match status" value="1"/>
</dbReference>
<dbReference type="Pfam" id="PF02518">
    <property type="entry name" value="HATPase_c"/>
    <property type="match status" value="2"/>
</dbReference>
<dbReference type="InterPro" id="IPR010559">
    <property type="entry name" value="Sig_transdc_His_kin_internal"/>
</dbReference>
<feature type="transmembrane region" description="Helical" evidence="10">
    <location>
        <begin position="200"/>
        <end position="221"/>
    </location>
</feature>
<gene>
    <name evidence="13" type="ORF">ACFSUE_18455</name>
</gene>
<dbReference type="InterPro" id="IPR011623">
    <property type="entry name" value="7TMR_DISM_rcpt_extracell_dom1"/>
</dbReference>
<protein>
    <recommendedName>
        <fullName evidence="2">histidine kinase</fullName>
        <ecNumber evidence="2">2.7.13.3</ecNumber>
    </recommendedName>
</protein>
<dbReference type="CDD" id="cd17574">
    <property type="entry name" value="REC_OmpR"/>
    <property type="match status" value="1"/>
</dbReference>
<dbReference type="Gene3D" id="3.30.565.10">
    <property type="entry name" value="Histidine kinase-like ATPase, C-terminal domain"/>
    <property type="match status" value="2"/>
</dbReference>
<dbReference type="GO" id="GO:0005524">
    <property type="term" value="F:ATP binding"/>
    <property type="evidence" value="ECO:0007669"/>
    <property type="project" value="UniProtKB-KW"/>
</dbReference>
<dbReference type="InterPro" id="IPR036890">
    <property type="entry name" value="HATPase_C_sf"/>
</dbReference>
<keyword evidence="8" id="KW-0902">Two-component regulatory system</keyword>
<proteinExistence type="predicted"/>
<dbReference type="CDD" id="cd00082">
    <property type="entry name" value="HisKA"/>
    <property type="match status" value="1"/>
</dbReference>
<dbReference type="Pfam" id="PF00072">
    <property type="entry name" value="Response_reg"/>
    <property type="match status" value="1"/>
</dbReference>
<dbReference type="SMART" id="SM00448">
    <property type="entry name" value="REC"/>
    <property type="match status" value="1"/>
</dbReference>
<reference evidence="14" key="1">
    <citation type="journal article" date="2019" name="Int. J. Syst. Evol. Microbiol.">
        <title>The Global Catalogue of Microorganisms (GCM) 10K type strain sequencing project: providing services to taxonomists for standard genome sequencing and annotation.</title>
        <authorList>
            <consortium name="The Broad Institute Genomics Platform"/>
            <consortium name="The Broad Institute Genome Sequencing Center for Infectious Disease"/>
            <person name="Wu L."/>
            <person name="Ma J."/>
        </authorList>
    </citation>
    <scope>NUCLEOTIDE SEQUENCE [LARGE SCALE GENOMIC DNA]</scope>
    <source>
        <strain evidence="14">TISTR 2466</strain>
    </source>
</reference>
<evidence type="ECO:0000256" key="5">
    <source>
        <dbReference type="ARBA" id="ARBA00022741"/>
    </source>
</evidence>
<keyword evidence="6" id="KW-0418">Kinase</keyword>
<dbReference type="Pfam" id="PF06580">
    <property type="entry name" value="His_kinase"/>
    <property type="match status" value="1"/>
</dbReference>
<dbReference type="SMART" id="SM00387">
    <property type="entry name" value="HATPase_c"/>
    <property type="match status" value="2"/>
</dbReference>
<feature type="domain" description="Response regulatory" evidence="12">
    <location>
        <begin position="685"/>
        <end position="801"/>
    </location>
</feature>
<feature type="transmembrane region" description="Helical" evidence="10">
    <location>
        <begin position="356"/>
        <end position="377"/>
    </location>
</feature>
<keyword evidence="3 9" id="KW-0597">Phosphoprotein</keyword>
<keyword evidence="10" id="KW-0812">Transmembrane</keyword>
<feature type="domain" description="Histidine kinase" evidence="11">
    <location>
        <begin position="911"/>
        <end position="1008"/>
    </location>
</feature>
<dbReference type="InterPro" id="IPR004358">
    <property type="entry name" value="Sig_transdc_His_kin-like_C"/>
</dbReference>